<feature type="region of interest" description="Disordered" evidence="3">
    <location>
        <begin position="149"/>
        <end position="183"/>
    </location>
</feature>
<evidence type="ECO:0000256" key="3">
    <source>
        <dbReference type="SAM" id="MobiDB-lite"/>
    </source>
</evidence>
<evidence type="ECO:0000256" key="1">
    <source>
        <dbReference type="ARBA" id="ARBA00012346"/>
    </source>
</evidence>
<dbReference type="EMBL" id="JAFFGZ010000001">
    <property type="protein sequence ID" value="KAK4647990.1"/>
    <property type="molecule type" value="Genomic_DNA"/>
</dbReference>
<dbReference type="EC" id="4.3.2.9" evidence="1"/>
<dbReference type="GeneID" id="87893362"/>
<feature type="compositionally biased region" description="Polar residues" evidence="3">
    <location>
        <begin position="1"/>
        <end position="10"/>
    </location>
</feature>
<keyword evidence="2" id="KW-0456">Lyase</keyword>
<dbReference type="Proteomes" id="UP001322138">
    <property type="component" value="Unassembled WGS sequence"/>
</dbReference>
<feature type="compositionally biased region" description="Pro residues" evidence="3">
    <location>
        <begin position="154"/>
        <end position="174"/>
    </location>
</feature>
<organism evidence="4 5">
    <name type="scientific">Podospora bellae-mahoneyi</name>
    <dbReference type="NCBI Taxonomy" id="2093777"/>
    <lineage>
        <taxon>Eukaryota</taxon>
        <taxon>Fungi</taxon>
        <taxon>Dikarya</taxon>
        <taxon>Ascomycota</taxon>
        <taxon>Pezizomycotina</taxon>
        <taxon>Sordariomycetes</taxon>
        <taxon>Sordariomycetidae</taxon>
        <taxon>Sordariales</taxon>
        <taxon>Podosporaceae</taxon>
        <taxon>Podospora</taxon>
    </lineage>
</organism>
<dbReference type="PANTHER" id="PTHR12935:SF0">
    <property type="entry name" value="GAMMA-GLUTAMYLCYCLOTRANSFERASE"/>
    <property type="match status" value="1"/>
</dbReference>
<feature type="region of interest" description="Disordered" evidence="3">
    <location>
        <begin position="254"/>
        <end position="286"/>
    </location>
</feature>
<protein>
    <recommendedName>
        <fullName evidence="1">gamma-glutamylcyclotransferase</fullName>
        <ecNumber evidence="1">4.3.2.9</ecNumber>
    </recommendedName>
</protein>
<feature type="region of interest" description="Disordered" evidence="3">
    <location>
        <begin position="1"/>
        <end position="20"/>
    </location>
</feature>
<comment type="caution">
    <text evidence="4">The sequence shown here is derived from an EMBL/GenBank/DDBJ whole genome shotgun (WGS) entry which is preliminary data.</text>
</comment>
<feature type="compositionally biased region" description="Basic and acidic residues" evidence="3">
    <location>
        <begin position="258"/>
        <end position="270"/>
    </location>
</feature>
<gene>
    <name evidence="4" type="ORF">QC761_106180</name>
</gene>
<sequence>MSPKAASTATGPLAPSNPETKEDTALWSLKHVQVLWSWAARPSKPTYPPISSIPPTPATRLLEADAVPTTGEPFPTEPILTRNAHHEPSKSNTVLYLAYGSNMCSKTFLGMRGIRPLSQINVSAPSLDLTFDLPGLPYREPCFANTALRKLPEPPKLPPKVPDMPDLPDPPKMPPFSSSNRQRRPINWTKGLVGVVYEVTAEDYAKIITTEGGGASYHDILVPCFPLPATIGVPEKPDIPVPPRPFLARTLYAPRLPDTPDKPPKEDDRSPANNDDGDGDKCPKPEPPSWIQKLLLPVRRPQADYAQPSPRYLSLLTTGAAEHDLPQDYQAYLQSLRPYTATTCLQKLGQVLFLSFWAPWVITAMFGGRLFSDEKGRAPKWVVAGTTVLFNIVWASYDYVAKPIFGDGERTLEEEETDGQRSWVGERWGGGRRERGTVDERRVLLV</sequence>
<reference evidence="4 5" key="1">
    <citation type="journal article" date="2023" name="bioRxiv">
        <title>High-quality genome assemblies of four members of thePodospora anserinaspecies complex.</title>
        <authorList>
            <person name="Ament-Velasquez S.L."/>
            <person name="Vogan A.A."/>
            <person name="Wallerman O."/>
            <person name="Hartmann F."/>
            <person name="Gautier V."/>
            <person name="Silar P."/>
            <person name="Giraud T."/>
            <person name="Johannesson H."/>
        </authorList>
    </citation>
    <scope>NUCLEOTIDE SEQUENCE [LARGE SCALE GENOMIC DNA]</scope>
    <source>
        <strain evidence="4 5">CBS 112042</strain>
    </source>
</reference>
<dbReference type="InterPro" id="IPR017939">
    <property type="entry name" value="G-Glutamylcylcotransferase"/>
</dbReference>
<name>A0ABR0FY17_9PEZI</name>
<dbReference type="RefSeq" id="XP_062736966.1">
    <property type="nucleotide sequence ID" value="XM_062873880.1"/>
</dbReference>
<keyword evidence="5" id="KW-1185">Reference proteome</keyword>
<proteinExistence type="predicted"/>
<accession>A0ABR0FY17</accession>
<evidence type="ECO:0000313" key="4">
    <source>
        <dbReference type="EMBL" id="KAK4647990.1"/>
    </source>
</evidence>
<dbReference type="Gene3D" id="3.10.490.10">
    <property type="entry name" value="Gamma-glutamyl cyclotransferase-like"/>
    <property type="match status" value="1"/>
</dbReference>
<evidence type="ECO:0000256" key="2">
    <source>
        <dbReference type="ARBA" id="ARBA00023239"/>
    </source>
</evidence>
<evidence type="ECO:0000313" key="5">
    <source>
        <dbReference type="Proteomes" id="UP001322138"/>
    </source>
</evidence>
<dbReference type="PANTHER" id="PTHR12935">
    <property type="entry name" value="GAMMA-GLUTAMYLCYCLOTRANSFERASE"/>
    <property type="match status" value="1"/>
</dbReference>